<dbReference type="Pfam" id="PF10948">
    <property type="entry name" value="DUF2635"/>
    <property type="match status" value="1"/>
</dbReference>
<keyword evidence="2" id="KW-1185">Reference proteome</keyword>
<dbReference type="Proteomes" id="UP000019092">
    <property type="component" value="Chromosome"/>
</dbReference>
<dbReference type="EMBL" id="CP006955">
    <property type="protein sequence ID" value="AHG83449.1"/>
    <property type="molecule type" value="Genomic_DNA"/>
</dbReference>
<proteinExistence type="predicted"/>
<accession>A0ABM5PB04</accession>
<evidence type="ECO:0000313" key="1">
    <source>
        <dbReference type="EMBL" id="AHG83449.1"/>
    </source>
</evidence>
<dbReference type="RefSeq" id="WP_015433153.1">
    <property type="nucleotide sequence ID" value="NZ_CP006955.1"/>
</dbReference>
<organism evidence="1 2">
    <name type="scientific">Bibersteinia trehalosi USDA-ARS-USMARC-189</name>
    <dbReference type="NCBI Taxonomy" id="1263831"/>
    <lineage>
        <taxon>Bacteria</taxon>
        <taxon>Pseudomonadati</taxon>
        <taxon>Pseudomonadota</taxon>
        <taxon>Gammaproteobacteria</taxon>
        <taxon>Pasteurellales</taxon>
        <taxon>Pasteurellaceae</taxon>
        <taxon>Bibersteinia</taxon>
    </lineage>
</organism>
<protein>
    <submittedName>
        <fullName evidence="1">Mu-like prophage FluMu protein gp38</fullName>
    </submittedName>
</protein>
<evidence type="ECO:0000313" key="2">
    <source>
        <dbReference type="Proteomes" id="UP000019092"/>
    </source>
</evidence>
<dbReference type="InterPro" id="IPR024400">
    <property type="entry name" value="DUF2635"/>
</dbReference>
<reference evidence="1 2" key="1">
    <citation type="submission" date="2013-12" db="EMBL/GenBank/DDBJ databases">
        <title>Annotation of the Bibersteinia trehalosi USDA-ARS-USMARC-189 complete genome.</title>
        <authorList>
            <person name="Harhay G.P."/>
            <person name="McVey S."/>
            <person name="Clawson M.L."/>
            <person name="Bono J."/>
            <person name="Heaton M.P."/>
            <person name="Chitko-Mckown C.G."/>
            <person name="Harhay D.M."/>
            <person name="Smith T.P.L."/>
        </authorList>
    </citation>
    <scope>NUCLEOTIDE SEQUENCE [LARGE SCALE GENOMIC DNA]</scope>
    <source>
        <strain evidence="1 2">USDA-ARS-USMARC-189</strain>
    </source>
</reference>
<name>A0ABM5PB04_BIBTR</name>
<gene>
    <name evidence="1" type="ORF">F543_5850</name>
</gene>
<sequence length="63" mass="7174">MQTFKIKPKAGLIIRDPETFEQLNAKGEEKPQSGYWLKHLKNGDVELVEAKSTEKRKNSTESA</sequence>